<protein>
    <submittedName>
        <fullName evidence="1">Uncharacterized protein</fullName>
    </submittedName>
</protein>
<sequence length="73" mass="8277">MSINKVPIFDRILETVLSVFIQNLILSYLVDGSPQSVDLERGGIKVLCDIVYQRKGQALHHGKKKIGERGRER</sequence>
<gene>
    <name evidence="1" type="ORF">F2Q70_00030343</name>
</gene>
<dbReference type="EMBL" id="QGKY02002305">
    <property type="protein sequence ID" value="KAF2532084.1"/>
    <property type="molecule type" value="Genomic_DNA"/>
</dbReference>
<evidence type="ECO:0000313" key="1">
    <source>
        <dbReference type="EMBL" id="KAF2532084.1"/>
    </source>
</evidence>
<proteinExistence type="predicted"/>
<accession>A0A8S9FGH6</accession>
<reference evidence="1" key="1">
    <citation type="submission" date="2019-12" db="EMBL/GenBank/DDBJ databases">
        <title>Genome sequencing and annotation of Brassica cretica.</title>
        <authorList>
            <person name="Studholme D.J."/>
            <person name="Sarris P.F."/>
        </authorList>
    </citation>
    <scope>NUCLEOTIDE SEQUENCE</scope>
    <source>
        <strain evidence="1">PFS-102/07</strain>
        <tissue evidence="1">Leaf</tissue>
    </source>
</reference>
<name>A0A8S9FGH6_BRACR</name>
<comment type="caution">
    <text evidence="1">The sequence shown here is derived from an EMBL/GenBank/DDBJ whole genome shotgun (WGS) entry which is preliminary data.</text>
</comment>
<dbReference type="AlphaFoldDB" id="A0A8S9FGH6"/>
<organism evidence="1">
    <name type="scientific">Brassica cretica</name>
    <name type="common">Mustard</name>
    <dbReference type="NCBI Taxonomy" id="69181"/>
    <lineage>
        <taxon>Eukaryota</taxon>
        <taxon>Viridiplantae</taxon>
        <taxon>Streptophyta</taxon>
        <taxon>Embryophyta</taxon>
        <taxon>Tracheophyta</taxon>
        <taxon>Spermatophyta</taxon>
        <taxon>Magnoliopsida</taxon>
        <taxon>eudicotyledons</taxon>
        <taxon>Gunneridae</taxon>
        <taxon>Pentapetalae</taxon>
        <taxon>rosids</taxon>
        <taxon>malvids</taxon>
        <taxon>Brassicales</taxon>
        <taxon>Brassicaceae</taxon>
        <taxon>Brassiceae</taxon>
        <taxon>Brassica</taxon>
    </lineage>
</organism>